<name>A0AAP9NKN3_9GAMM</name>
<evidence type="ECO:0000313" key="2">
    <source>
        <dbReference type="EMBL" id="QKS23938.1"/>
    </source>
</evidence>
<dbReference type="AlphaFoldDB" id="A0AAP9NKN3"/>
<reference evidence="2 3" key="1">
    <citation type="submission" date="2019-12" db="EMBL/GenBank/DDBJ databases">
        <title>Genome sequencing and assembly of endphytes of Porphyra tenera.</title>
        <authorList>
            <person name="Park J.M."/>
            <person name="Shin R."/>
            <person name="Jo S.H."/>
        </authorList>
    </citation>
    <scope>NUCLEOTIDE SEQUENCE [LARGE SCALE GENOMIC DNA]</scope>
    <source>
        <strain evidence="2 3">GPM3</strain>
    </source>
</reference>
<feature type="region of interest" description="Disordered" evidence="1">
    <location>
        <begin position="55"/>
        <end position="77"/>
    </location>
</feature>
<organism evidence="2 3">
    <name type="scientific">Vreelandella titanicae</name>
    <dbReference type="NCBI Taxonomy" id="664683"/>
    <lineage>
        <taxon>Bacteria</taxon>
        <taxon>Pseudomonadati</taxon>
        <taxon>Pseudomonadota</taxon>
        <taxon>Gammaproteobacteria</taxon>
        <taxon>Oceanospirillales</taxon>
        <taxon>Halomonadaceae</taxon>
        <taxon>Vreelandella</taxon>
    </lineage>
</organism>
<dbReference type="EMBL" id="CP054580">
    <property type="protein sequence ID" value="QKS23938.1"/>
    <property type="molecule type" value="Genomic_DNA"/>
</dbReference>
<keyword evidence="3" id="KW-1185">Reference proteome</keyword>
<accession>A0AAP9NKN3</accession>
<evidence type="ECO:0000313" key="3">
    <source>
        <dbReference type="Proteomes" id="UP000509761"/>
    </source>
</evidence>
<sequence length="77" mass="8580">MKTKGKHVVPRQRGGWAVKTAGKTRAGKVFESQADAVKYARDAAKKTHGELYVHGKDGTVKERRSYGIDPFPPRDKK</sequence>
<gene>
    <name evidence="2" type="ORF">FX987_01705</name>
</gene>
<dbReference type="Pfam" id="PF09954">
    <property type="entry name" value="DUF2188"/>
    <property type="match status" value="1"/>
</dbReference>
<proteinExistence type="predicted"/>
<evidence type="ECO:0008006" key="4">
    <source>
        <dbReference type="Google" id="ProtNLM"/>
    </source>
</evidence>
<dbReference type="Proteomes" id="UP000509761">
    <property type="component" value="Chromosome"/>
</dbReference>
<dbReference type="InterPro" id="IPR018691">
    <property type="entry name" value="DUF2188"/>
</dbReference>
<evidence type="ECO:0000256" key="1">
    <source>
        <dbReference type="SAM" id="MobiDB-lite"/>
    </source>
</evidence>
<dbReference type="RefSeq" id="WP_022523084.1">
    <property type="nucleotide sequence ID" value="NZ_CP054580.1"/>
</dbReference>
<protein>
    <recommendedName>
        <fullName evidence="4">DUF2188 domain-containing protein</fullName>
    </recommendedName>
</protein>